<reference evidence="1" key="2">
    <citation type="submission" date="2021-08" db="EMBL/GenBank/DDBJ databases">
        <authorList>
            <person name="Dalcin Martins P."/>
        </authorList>
    </citation>
    <scope>NUCLEOTIDE SEQUENCE</scope>
    <source>
        <strain evidence="1">MAG_39</strain>
    </source>
</reference>
<comment type="caution">
    <text evidence="1">The sequence shown here is derived from an EMBL/GenBank/DDBJ whole genome shotgun (WGS) entry which is preliminary data.</text>
</comment>
<sequence>MKTKRWRGMPALFSALAAIVFLVSCGGGGGSSSGSVSSDTVVSGVVSKGPVSGATVNGYAIEDGAKGRQLGTATTGQDGSFSMNVGSYSGAMLLEASGGSYMDEATGQNMPMGSMLFRAAAGNVSGSSSMSLTPPTGMAVQYMNGNYSGQMMSTANQVMGSVFGVSDIIGTKPKEVQTASKAGQENETYYGLMLASLSQFASTTNSNVSSIMQDFLSAMTTNNTQMLNYYTSMMSQSFTDFTTGPRNMTGMTFSSGMMSTSGITGMMGGSGGTAGNTMGGGI</sequence>
<evidence type="ECO:0000313" key="1">
    <source>
        <dbReference type="EMBL" id="MBZ0157066.1"/>
    </source>
</evidence>
<accession>A0A953LXK6</accession>
<proteinExistence type="predicted"/>
<protein>
    <submittedName>
        <fullName evidence="1">Uncharacterized protein</fullName>
    </submittedName>
</protein>
<evidence type="ECO:0000313" key="2">
    <source>
        <dbReference type="Proteomes" id="UP000705867"/>
    </source>
</evidence>
<organism evidence="1 2">
    <name type="scientific">Candidatus Nitrobium versatile</name>
    <dbReference type="NCBI Taxonomy" id="2884831"/>
    <lineage>
        <taxon>Bacteria</taxon>
        <taxon>Pseudomonadati</taxon>
        <taxon>Nitrospirota</taxon>
        <taxon>Nitrospiria</taxon>
        <taxon>Nitrospirales</taxon>
        <taxon>Nitrospiraceae</taxon>
        <taxon>Candidatus Nitrobium</taxon>
    </lineage>
</organism>
<reference evidence="1" key="1">
    <citation type="journal article" date="2021" name="bioRxiv">
        <title>Unraveling nitrogen, sulfur and carbon metabolic pathways and microbial community transcriptional responses to substrate deprivation and toxicity stresses in a bioreactor mimicking anoxic brackish coastal sediment conditions.</title>
        <authorList>
            <person name="Martins P.D."/>
            <person name="Echeveste M.J."/>
            <person name="Arshad A."/>
            <person name="Kurth J."/>
            <person name="Ouboter H."/>
            <person name="Jetten M.S.M."/>
            <person name="Welte C.U."/>
        </authorList>
    </citation>
    <scope>NUCLEOTIDE SEQUENCE</scope>
    <source>
        <strain evidence="1">MAG_39</strain>
    </source>
</reference>
<dbReference type="EMBL" id="JAIOIV010000101">
    <property type="protein sequence ID" value="MBZ0157066.1"/>
    <property type="molecule type" value="Genomic_DNA"/>
</dbReference>
<dbReference type="Proteomes" id="UP000705867">
    <property type="component" value="Unassembled WGS sequence"/>
</dbReference>
<name>A0A953LXK6_9BACT</name>
<gene>
    <name evidence="1" type="ORF">K8I29_12750</name>
</gene>
<dbReference type="PROSITE" id="PS51257">
    <property type="entry name" value="PROKAR_LIPOPROTEIN"/>
    <property type="match status" value="1"/>
</dbReference>
<dbReference type="AlphaFoldDB" id="A0A953LXK6"/>